<dbReference type="RefSeq" id="WP_015819689.1">
    <property type="nucleotide sequence ID" value="NC_012997.1"/>
</dbReference>
<dbReference type="Proteomes" id="UP000009080">
    <property type="component" value="Chromosome"/>
</dbReference>
<dbReference type="OrthoDB" id="9801954at2"/>
<dbReference type="AlphaFoldDB" id="C5BNW0"/>
<dbReference type="Pfam" id="PF00535">
    <property type="entry name" value="Glycos_transf_2"/>
    <property type="match status" value="1"/>
</dbReference>
<dbReference type="eggNOG" id="COG0463">
    <property type="taxonomic scope" value="Bacteria"/>
</dbReference>
<feature type="domain" description="Glycosyltransferase 2-like" evidence="1">
    <location>
        <begin position="4"/>
        <end position="102"/>
    </location>
</feature>
<name>C5BNW0_TERTT</name>
<dbReference type="EMBL" id="CP001614">
    <property type="protein sequence ID" value="ACR13575.1"/>
    <property type="molecule type" value="Genomic_DNA"/>
</dbReference>
<dbReference type="InterPro" id="IPR029044">
    <property type="entry name" value="Nucleotide-diphossugar_trans"/>
</dbReference>
<dbReference type="InterPro" id="IPR050834">
    <property type="entry name" value="Glycosyltransf_2"/>
</dbReference>
<dbReference type="PANTHER" id="PTHR43685:SF3">
    <property type="entry name" value="SLR2126 PROTEIN"/>
    <property type="match status" value="1"/>
</dbReference>
<dbReference type="GO" id="GO:0016740">
    <property type="term" value="F:transferase activity"/>
    <property type="evidence" value="ECO:0007669"/>
    <property type="project" value="UniProtKB-KW"/>
</dbReference>
<dbReference type="Gene3D" id="3.90.550.10">
    <property type="entry name" value="Spore Coat Polysaccharide Biosynthesis Protein SpsA, Chain A"/>
    <property type="match status" value="1"/>
</dbReference>
<dbReference type="InterPro" id="IPR001173">
    <property type="entry name" value="Glyco_trans_2-like"/>
</dbReference>
<keyword evidence="3" id="KW-1185">Reference proteome</keyword>
<evidence type="ECO:0000259" key="1">
    <source>
        <dbReference type="Pfam" id="PF00535"/>
    </source>
</evidence>
<dbReference type="STRING" id="377629.TERTU_0694"/>
<proteinExistence type="predicted"/>
<dbReference type="KEGG" id="ttu:TERTU_0694"/>
<sequence>MKISVIFTTYNSPVWLEKVLWGFHHQTDDNFEIVIADDGSGEETRALVESFKSQTHRPVQHIWHEDDGFQKCKILNKAIVAAAGEYIVMTDGDCIPRSDFIGAHRAAARPGCFLSGGYFKLPMSTSRAITLDDIASGACFKKSWLVENGVKPSLKFLKLTQSPMVSSVLNTLTTTKRSWNGHNASCWKADALTVNGFDERMKYGGLDCEFGGRLLNAGIKANQIRYKAICVHLDHARGYVNDEDWKRNRIIRKTSIRERLVETPAGIKQASS</sequence>
<dbReference type="CDD" id="cd06420">
    <property type="entry name" value="GT2_Chondriotin_Pol_N"/>
    <property type="match status" value="1"/>
</dbReference>
<protein>
    <submittedName>
        <fullName evidence="2">Glycosyltransferase, group 2 family protein</fullName>
    </submittedName>
</protein>
<dbReference type="PANTHER" id="PTHR43685">
    <property type="entry name" value="GLYCOSYLTRANSFERASE"/>
    <property type="match status" value="1"/>
</dbReference>
<gene>
    <name evidence="2" type="ordered locus">TERTU_0694</name>
</gene>
<evidence type="ECO:0000313" key="3">
    <source>
        <dbReference type="Proteomes" id="UP000009080"/>
    </source>
</evidence>
<organism evidence="2 3">
    <name type="scientific">Teredinibacter turnerae (strain ATCC 39867 / T7901)</name>
    <dbReference type="NCBI Taxonomy" id="377629"/>
    <lineage>
        <taxon>Bacteria</taxon>
        <taxon>Pseudomonadati</taxon>
        <taxon>Pseudomonadota</taxon>
        <taxon>Gammaproteobacteria</taxon>
        <taxon>Cellvibrionales</taxon>
        <taxon>Cellvibrionaceae</taxon>
        <taxon>Teredinibacter</taxon>
    </lineage>
</organism>
<accession>C5BNW0</accession>
<evidence type="ECO:0000313" key="2">
    <source>
        <dbReference type="EMBL" id="ACR13575.1"/>
    </source>
</evidence>
<reference evidence="2 3" key="1">
    <citation type="journal article" date="2009" name="PLoS ONE">
        <title>The complete genome of Teredinibacter turnerae T7901: an intracellular endosymbiont of marine wood-boring bivalves (shipworms).</title>
        <authorList>
            <person name="Yang J.C."/>
            <person name="Madupu R."/>
            <person name="Durkin A.S."/>
            <person name="Ekborg N.A."/>
            <person name="Pedamallu C.S."/>
            <person name="Hostetler J.B."/>
            <person name="Radune D."/>
            <person name="Toms B.S."/>
            <person name="Henrissat B."/>
            <person name="Coutinho P.M."/>
            <person name="Schwarz S."/>
            <person name="Field L."/>
            <person name="Trindade-Silva A.E."/>
            <person name="Soares C.A.G."/>
            <person name="Elshahawi S."/>
            <person name="Hanora A."/>
            <person name="Schmidt E.W."/>
            <person name="Haygood M.G."/>
            <person name="Posfai J."/>
            <person name="Benner J."/>
            <person name="Madinger C."/>
            <person name="Nove J."/>
            <person name="Anton B."/>
            <person name="Chaudhary K."/>
            <person name="Foster J."/>
            <person name="Holman A."/>
            <person name="Kumar S."/>
            <person name="Lessard P.A."/>
            <person name="Luyten Y.A."/>
            <person name="Slatko B."/>
            <person name="Wood N."/>
            <person name="Wu B."/>
            <person name="Teplitski M."/>
            <person name="Mougous J.D."/>
            <person name="Ward N."/>
            <person name="Eisen J.A."/>
            <person name="Badger J.H."/>
            <person name="Distel D.L."/>
        </authorList>
    </citation>
    <scope>NUCLEOTIDE SEQUENCE [LARGE SCALE GENOMIC DNA]</scope>
    <source>
        <strain evidence="3">ATCC 39867 / T7901</strain>
    </source>
</reference>
<dbReference type="CAZy" id="GT2">
    <property type="family name" value="Glycosyltransferase Family 2"/>
</dbReference>
<dbReference type="SUPFAM" id="SSF53448">
    <property type="entry name" value="Nucleotide-diphospho-sugar transferases"/>
    <property type="match status" value="1"/>
</dbReference>
<dbReference type="HOGENOM" id="CLU_025996_24_0_6"/>